<keyword evidence="1" id="KW-1185">Reference proteome</keyword>
<proteinExistence type="predicted"/>
<reference evidence="2" key="2">
    <citation type="submission" date="2025-08" db="UniProtKB">
        <authorList>
            <consortium name="RefSeq"/>
        </authorList>
    </citation>
    <scope>IDENTIFICATION</scope>
    <source>
        <tissue evidence="2">Leaf</tissue>
    </source>
</reference>
<dbReference type="RefSeq" id="XP_075095531.1">
    <property type="nucleotide sequence ID" value="XM_075239430.1"/>
</dbReference>
<evidence type="ECO:0000313" key="1">
    <source>
        <dbReference type="Proteomes" id="UP000790787"/>
    </source>
</evidence>
<gene>
    <name evidence="2" type="primary">LOC142173780</name>
</gene>
<evidence type="ECO:0000313" key="2">
    <source>
        <dbReference type="RefSeq" id="XP_075095531.1"/>
    </source>
</evidence>
<organism evidence="1 2">
    <name type="scientific">Nicotiana tabacum</name>
    <name type="common">Common tobacco</name>
    <dbReference type="NCBI Taxonomy" id="4097"/>
    <lineage>
        <taxon>Eukaryota</taxon>
        <taxon>Viridiplantae</taxon>
        <taxon>Streptophyta</taxon>
        <taxon>Embryophyta</taxon>
        <taxon>Tracheophyta</taxon>
        <taxon>Spermatophyta</taxon>
        <taxon>Magnoliopsida</taxon>
        <taxon>eudicotyledons</taxon>
        <taxon>Gunneridae</taxon>
        <taxon>Pentapetalae</taxon>
        <taxon>asterids</taxon>
        <taxon>lamiids</taxon>
        <taxon>Solanales</taxon>
        <taxon>Solanaceae</taxon>
        <taxon>Nicotianoideae</taxon>
        <taxon>Nicotianeae</taxon>
        <taxon>Nicotiana</taxon>
    </lineage>
</organism>
<name>A0AC58TE74_TOBAC</name>
<sequence>MLQQGHLKEILSDKGRNNFARGRERQGPPKPVKPSRTINMIIGGSDNASINGVKFTVTHKLKSSITHKRYNELEESIIFDESDAEYLTFPQNDTLVNTLLILDIDVKCIMVEDGSGACIIHPRVLSQMRLEDKIVKYCITLTDFNNVVERT</sequence>
<accession>A0AC58TE74</accession>
<dbReference type="Proteomes" id="UP000790787">
    <property type="component" value="Chromosome 19"/>
</dbReference>
<protein>
    <submittedName>
        <fullName evidence="2">Uncharacterized protein LOC142173780</fullName>
    </submittedName>
</protein>
<reference evidence="1" key="1">
    <citation type="journal article" date="2014" name="Nat. Commun.">
        <title>The tobacco genome sequence and its comparison with those of tomato and potato.</title>
        <authorList>
            <person name="Sierro N."/>
            <person name="Battey J.N."/>
            <person name="Ouadi S."/>
            <person name="Bakaher N."/>
            <person name="Bovet L."/>
            <person name="Willig A."/>
            <person name="Goepfert S."/>
            <person name="Peitsch M.C."/>
            <person name="Ivanov N.V."/>
        </authorList>
    </citation>
    <scope>NUCLEOTIDE SEQUENCE [LARGE SCALE GENOMIC DNA]</scope>
</reference>